<organism evidence="6">
    <name type="scientific">uncultured Desulfovibrio sp</name>
    <dbReference type="NCBI Taxonomy" id="167968"/>
    <lineage>
        <taxon>Bacteria</taxon>
        <taxon>Pseudomonadati</taxon>
        <taxon>Thermodesulfobacteriota</taxon>
        <taxon>Desulfovibrionia</taxon>
        <taxon>Desulfovibrionales</taxon>
        <taxon>Desulfovibrionaceae</taxon>
        <taxon>Desulfovibrio</taxon>
        <taxon>environmental samples</taxon>
    </lineage>
</organism>
<dbReference type="GO" id="GO:0019843">
    <property type="term" value="F:rRNA binding"/>
    <property type="evidence" value="ECO:0007669"/>
    <property type="project" value="UniProtKB-KW"/>
</dbReference>
<evidence type="ECO:0000256" key="1">
    <source>
        <dbReference type="ARBA" id="ARBA00022490"/>
    </source>
</evidence>
<dbReference type="PANTHER" id="PTHR38101">
    <property type="entry name" value="UPF0307 PROTEIN YJGA"/>
    <property type="match status" value="1"/>
</dbReference>
<feature type="region of interest" description="Disordered" evidence="5">
    <location>
        <begin position="1"/>
        <end position="29"/>
    </location>
</feature>
<evidence type="ECO:0000256" key="5">
    <source>
        <dbReference type="SAM" id="MobiDB-lite"/>
    </source>
</evidence>
<keyword evidence="3" id="KW-0699">rRNA-binding</keyword>
<evidence type="ECO:0000256" key="4">
    <source>
        <dbReference type="ARBA" id="ARBA00022884"/>
    </source>
</evidence>
<protein>
    <recommendedName>
        <fullName evidence="7">Ribosome-associated protein</fullName>
    </recommendedName>
</protein>
<dbReference type="PIRSF" id="PIRSF016183">
    <property type="entry name" value="UCP016183"/>
    <property type="match status" value="1"/>
</dbReference>
<dbReference type="InterPro" id="IPR023153">
    <property type="entry name" value="DarP_sf"/>
</dbReference>
<keyword evidence="4" id="KW-0694">RNA-binding</keyword>
<accession>A0A212L1E9</accession>
<sequence>MPRKKQYQWHAKDENGDADFSQPSRSAKKRESLALQALGEELANLAPQEVQALNLPPDLAEALALYARLRDHEGRRRQMQYIGRLMREADAEPIRAALDQRKETSAAATAALHRAEQWRERLLAAPEAELDGLLHSLPRPVAPEFDPDQPDQDEERAPRPKGKKPLGTEELRKLVLEARKEIDDKAAPHARRALFRALHVLLTAQAAAAVHPEQG</sequence>
<dbReference type="InterPro" id="IPR006839">
    <property type="entry name" value="DarP"/>
</dbReference>
<dbReference type="EMBL" id="FMJC01000001">
    <property type="protein sequence ID" value="SCM71336.1"/>
    <property type="molecule type" value="Genomic_DNA"/>
</dbReference>
<dbReference type="RefSeq" id="WP_179979741.1">
    <property type="nucleotide sequence ID" value="NZ_LT608333.1"/>
</dbReference>
<dbReference type="AlphaFoldDB" id="A0A212L1E9"/>
<evidence type="ECO:0000256" key="3">
    <source>
        <dbReference type="ARBA" id="ARBA00022730"/>
    </source>
</evidence>
<gene>
    <name evidence="6" type="ORF">KL86DES1_11005</name>
</gene>
<dbReference type="PANTHER" id="PTHR38101:SF1">
    <property type="entry name" value="UPF0307 PROTEIN YJGA"/>
    <property type="match status" value="1"/>
</dbReference>
<proteinExistence type="inferred from homology"/>
<dbReference type="NCBIfam" id="NF003593">
    <property type="entry name" value="PRK05255.1-1"/>
    <property type="match status" value="1"/>
</dbReference>
<reference evidence="6" key="1">
    <citation type="submission" date="2016-08" db="EMBL/GenBank/DDBJ databases">
        <authorList>
            <person name="Seilhamer J.J."/>
        </authorList>
    </citation>
    <scope>NUCLEOTIDE SEQUENCE</scope>
    <source>
        <strain evidence="6">86-1</strain>
    </source>
</reference>
<keyword evidence="1" id="KW-0963">Cytoplasm</keyword>
<dbReference type="GO" id="GO:0042254">
    <property type="term" value="P:ribosome biogenesis"/>
    <property type="evidence" value="ECO:0007669"/>
    <property type="project" value="UniProtKB-KW"/>
</dbReference>
<dbReference type="HAMAP" id="MF_00765">
    <property type="entry name" value="DarP"/>
    <property type="match status" value="1"/>
</dbReference>
<keyword evidence="2" id="KW-0690">Ribosome biogenesis</keyword>
<evidence type="ECO:0008006" key="7">
    <source>
        <dbReference type="Google" id="ProtNLM"/>
    </source>
</evidence>
<name>A0A212L1E9_9BACT</name>
<dbReference type="SUPFAM" id="SSF158710">
    <property type="entry name" value="PSPTO4464-like"/>
    <property type="match status" value="1"/>
</dbReference>
<evidence type="ECO:0000256" key="2">
    <source>
        <dbReference type="ARBA" id="ARBA00022517"/>
    </source>
</evidence>
<dbReference type="Pfam" id="PF04751">
    <property type="entry name" value="DarP"/>
    <property type="match status" value="1"/>
</dbReference>
<dbReference type="GO" id="GO:0005829">
    <property type="term" value="C:cytosol"/>
    <property type="evidence" value="ECO:0007669"/>
    <property type="project" value="TreeGrafter"/>
</dbReference>
<dbReference type="CDD" id="cd16331">
    <property type="entry name" value="YjgA-like"/>
    <property type="match status" value="1"/>
</dbReference>
<dbReference type="Gene3D" id="1.10.60.30">
    <property type="entry name" value="PSPTO4464-like domains"/>
    <property type="match status" value="1"/>
</dbReference>
<feature type="compositionally biased region" description="Acidic residues" evidence="5">
    <location>
        <begin position="145"/>
        <end position="154"/>
    </location>
</feature>
<evidence type="ECO:0000313" key="6">
    <source>
        <dbReference type="EMBL" id="SCM71336.1"/>
    </source>
</evidence>
<feature type="region of interest" description="Disordered" evidence="5">
    <location>
        <begin position="137"/>
        <end position="172"/>
    </location>
</feature>